<dbReference type="Gene3D" id="3.30.70.330">
    <property type="match status" value="1"/>
</dbReference>
<dbReference type="OrthoDB" id="10578615at2759"/>
<keyword evidence="2" id="KW-1185">Reference proteome</keyword>
<name>A0A9N9JDZ4_9GLOM</name>
<dbReference type="CDD" id="cd00590">
    <property type="entry name" value="RRM_SF"/>
    <property type="match status" value="1"/>
</dbReference>
<dbReference type="GO" id="GO:0003676">
    <property type="term" value="F:nucleic acid binding"/>
    <property type="evidence" value="ECO:0007669"/>
    <property type="project" value="InterPro"/>
</dbReference>
<accession>A0A9N9JDZ4</accession>
<evidence type="ECO:0000313" key="2">
    <source>
        <dbReference type="Proteomes" id="UP000789396"/>
    </source>
</evidence>
<comment type="caution">
    <text evidence="1">The sequence shown here is derived from an EMBL/GenBank/DDBJ whole genome shotgun (WGS) entry which is preliminary data.</text>
</comment>
<sequence length="57" mass="6664">MVVAMRDVPLGITIKQIQTVISQFRKIQDIKQRIVNKWAYITVQYSTEEQAKIAIEE</sequence>
<organism evidence="1 2">
    <name type="scientific">Racocetra fulgida</name>
    <dbReference type="NCBI Taxonomy" id="60492"/>
    <lineage>
        <taxon>Eukaryota</taxon>
        <taxon>Fungi</taxon>
        <taxon>Fungi incertae sedis</taxon>
        <taxon>Mucoromycota</taxon>
        <taxon>Glomeromycotina</taxon>
        <taxon>Glomeromycetes</taxon>
        <taxon>Diversisporales</taxon>
        <taxon>Gigasporaceae</taxon>
        <taxon>Racocetra</taxon>
    </lineage>
</organism>
<dbReference type="Proteomes" id="UP000789396">
    <property type="component" value="Unassembled WGS sequence"/>
</dbReference>
<proteinExistence type="predicted"/>
<reference evidence="1" key="1">
    <citation type="submission" date="2021-06" db="EMBL/GenBank/DDBJ databases">
        <authorList>
            <person name="Kallberg Y."/>
            <person name="Tangrot J."/>
            <person name="Rosling A."/>
        </authorList>
    </citation>
    <scope>NUCLEOTIDE SEQUENCE</scope>
    <source>
        <strain evidence="1">IN212</strain>
    </source>
</reference>
<dbReference type="InterPro" id="IPR035979">
    <property type="entry name" value="RBD_domain_sf"/>
</dbReference>
<protein>
    <submittedName>
        <fullName evidence="1">2616_t:CDS:1</fullName>
    </submittedName>
</protein>
<dbReference type="InterPro" id="IPR012677">
    <property type="entry name" value="Nucleotide-bd_a/b_plait_sf"/>
</dbReference>
<dbReference type="SUPFAM" id="SSF54928">
    <property type="entry name" value="RNA-binding domain, RBD"/>
    <property type="match status" value="1"/>
</dbReference>
<dbReference type="EMBL" id="CAJVPZ010048925">
    <property type="protein sequence ID" value="CAG8775012.1"/>
    <property type="molecule type" value="Genomic_DNA"/>
</dbReference>
<evidence type="ECO:0000313" key="1">
    <source>
        <dbReference type="EMBL" id="CAG8775012.1"/>
    </source>
</evidence>
<gene>
    <name evidence="1" type="ORF">RFULGI_LOCUS15362</name>
</gene>
<dbReference type="AlphaFoldDB" id="A0A9N9JDZ4"/>
<feature type="non-terminal residue" evidence="1">
    <location>
        <position position="57"/>
    </location>
</feature>